<proteinExistence type="predicted"/>
<keyword evidence="7" id="KW-1185">Reference proteome</keyword>
<dbReference type="PANTHER" id="PTHR42939">
    <property type="entry name" value="ABC TRANSPORTER ATP-BINDING PROTEIN ALBC-RELATED"/>
    <property type="match status" value="1"/>
</dbReference>
<name>A0A2V2YYF8_9BACL</name>
<evidence type="ECO:0000256" key="2">
    <source>
        <dbReference type="ARBA" id="ARBA00022741"/>
    </source>
</evidence>
<evidence type="ECO:0000256" key="4">
    <source>
        <dbReference type="SAM" id="MobiDB-lite"/>
    </source>
</evidence>
<keyword evidence="1" id="KW-0813">Transport</keyword>
<dbReference type="Proteomes" id="UP000246635">
    <property type="component" value="Unassembled WGS sequence"/>
</dbReference>
<evidence type="ECO:0000313" key="6">
    <source>
        <dbReference type="EMBL" id="PWW07384.1"/>
    </source>
</evidence>
<feature type="domain" description="ABC transporter" evidence="5">
    <location>
        <begin position="17"/>
        <end position="248"/>
    </location>
</feature>
<evidence type="ECO:0000256" key="3">
    <source>
        <dbReference type="ARBA" id="ARBA00022840"/>
    </source>
</evidence>
<feature type="compositionally biased region" description="Basic and acidic residues" evidence="4">
    <location>
        <begin position="1"/>
        <end position="12"/>
    </location>
</feature>
<comment type="caution">
    <text evidence="6">The sequence shown here is derived from an EMBL/GenBank/DDBJ whole genome shotgun (WGS) entry which is preliminary data.</text>
</comment>
<dbReference type="InterPro" id="IPR051782">
    <property type="entry name" value="ABC_Transporter_VariousFunc"/>
</dbReference>
<protein>
    <submittedName>
        <fullName evidence="6">ABC-2 type transport system ATP-binding protein</fullName>
    </submittedName>
</protein>
<dbReference type="InterPro" id="IPR027417">
    <property type="entry name" value="P-loop_NTPase"/>
</dbReference>
<dbReference type="CDD" id="cd03230">
    <property type="entry name" value="ABC_DR_subfamily_A"/>
    <property type="match status" value="1"/>
</dbReference>
<sequence length="267" mass="28947">MNQDTKHADRTGHGPALEVTDLIGGYSPRRPVLHNLTFDVRPGEIVGLIGLNGAGKSTAIKHILGLMQPHAGEVKVNGAKLDADPQRYRGSIAYVPESPVLFDELTVDEHLRLTGMAYGVEASAFDGRLEQLLDEFHMRPKRGAFAEHLSKGMKQKVMIMNALMADPPLFIIDEPFLGLDPLGIRSLLDRLVEVKKAGAAVLMSSHILSTVETYCDRYIVLHHGRIAAQGKLRDVLQAAGMTSGTLDEAFFRLVSETAGGGGMSDGR</sequence>
<dbReference type="Gene3D" id="3.40.50.300">
    <property type="entry name" value="P-loop containing nucleotide triphosphate hydrolases"/>
    <property type="match status" value="1"/>
</dbReference>
<gene>
    <name evidence="6" type="ORF">DFQ01_102277</name>
</gene>
<reference evidence="6 7" key="1">
    <citation type="submission" date="2018-05" db="EMBL/GenBank/DDBJ databases">
        <title>Genomic Encyclopedia of Type Strains, Phase III (KMG-III): the genomes of soil and plant-associated and newly described type strains.</title>
        <authorList>
            <person name="Whitman W."/>
        </authorList>
    </citation>
    <scope>NUCLEOTIDE SEQUENCE [LARGE SCALE GENOMIC DNA]</scope>
    <source>
        <strain evidence="6 7">CECT 5696</strain>
    </source>
</reference>
<evidence type="ECO:0000313" key="7">
    <source>
        <dbReference type="Proteomes" id="UP000246635"/>
    </source>
</evidence>
<evidence type="ECO:0000256" key="1">
    <source>
        <dbReference type="ARBA" id="ARBA00022448"/>
    </source>
</evidence>
<dbReference type="PANTHER" id="PTHR42939:SF5">
    <property type="entry name" value="ABC-TYPE TRANSPORTER ATP-BINDING PROTEIN ECSA"/>
    <property type="match status" value="1"/>
</dbReference>
<dbReference type="Pfam" id="PF00005">
    <property type="entry name" value="ABC_tran"/>
    <property type="match status" value="1"/>
</dbReference>
<organism evidence="6 7">
    <name type="scientific">Paenibacillus cellulosilyticus</name>
    <dbReference type="NCBI Taxonomy" id="375489"/>
    <lineage>
        <taxon>Bacteria</taxon>
        <taxon>Bacillati</taxon>
        <taxon>Bacillota</taxon>
        <taxon>Bacilli</taxon>
        <taxon>Bacillales</taxon>
        <taxon>Paenibacillaceae</taxon>
        <taxon>Paenibacillus</taxon>
    </lineage>
</organism>
<dbReference type="SUPFAM" id="SSF52540">
    <property type="entry name" value="P-loop containing nucleoside triphosphate hydrolases"/>
    <property type="match status" value="1"/>
</dbReference>
<accession>A0A2V2YYF8</accession>
<keyword evidence="2" id="KW-0547">Nucleotide-binding</keyword>
<dbReference type="GO" id="GO:0016887">
    <property type="term" value="F:ATP hydrolysis activity"/>
    <property type="evidence" value="ECO:0007669"/>
    <property type="project" value="InterPro"/>
</dbReference>
<dbReference type="AlphaFoldDB" id="A0A2V2YYF8"/>
<dbReference type="OrthoDB" id="9804819at2"/>
<dbReference type="RefSeq" id="WP_110042628.1">
    <property type="nucleotide sequence ID" value="NZ_CP054612.1"/>
</dbReference>
<feature type="region of interest" description="Disordered" evidence="4">
    <location>
        <begin position="1"/>
        <end position="21"/>
    </location>
</feature>
<keyword evidence="3 6" id="KW-0067">ATP-binding</keyword>
<dbReference type="SMART" id="SM00382">
    <property type="entry name" value="AAA"/>
    <property type="match status" value="1"/>
</dbReference>
<dbReference type="PROSITE" id="PS50893">
    <property type="entry name" value="ABC_TRANSPORTER_2"/>
    <property type="match status" value="1"/>
</dbReference>
<dbReference type="InterPro" id="IPR003593">
    <property type="entry name" value="AAA+_ATPase"/>
</dbReference>
<dbReference type="EMBL" id="QGTQ01000002">
    <property type="protein sequence ID" value="PWW07384.1"/>
    <property type="molecule type" value="Genomic_DNA"/>
</dbReference>
<dbReference type="GO" id="GO:0005524">
    <property type="term" value="F:ATP binding"/>
    <property type="evidence" value="ECO:0007669"/>
    <property type="project" value="UniProtKB-KW"/>
</dbReference>
<evidence type="ECO:0000259" key="5">
    <source>
        <dbReference type="PROSITE" id="PS50893"/>
    </source>
</evidence>
<dbReference type="InterPro" id="IPR003439">
    <property type="entry name" value="ABC_transporter-like_ATP-bd"/>
</dbReference>